<evidence type="ECO:0000256" key="1">
    <source>
        <dbReference type="SAM" id="MobiDB-lite"/>
    </source>
</evidence>
<dbReference type="AlphaFoldDB" id="A0A1H8FUZ7"/>
<organism evidence="2 3">
    <name type="scientific">Stigmatella aurantiaca</name>
    <dbReference type="NCBI Taxonomy" id="41"/>
    <lineage>
        <taxon>Bacteria</taxon>
        <taxon>Pseudomonadati</taxon>
        <taxon>Myxococcota</taxon>
        <taxon>Myxococcia</taxon>
        <taxon>Myxococcales</taxon>
        <taxon>Cystobacterineae</taxon>
        <taxon>Archangiaceae</taxon>
        <taxon>Stigmatella</taxon>
    </lineage>
</organism>
<evidence type="ECO:0000313" key="3">
    <source>
        <dbReference type="Proteomes" id="UP000182719"/>
    </source>
</evidence>
<gene>
    <name evidence="2" type="ORF">SAMN05444354_14011</name>
</gene>
<protein>
    <submittedName>
        <fullName evidence="2">Uncharacterized protein</fullName>
    </submittedName>
</protein>
<keyword evidence="3" id="KW-1185">Reference proteome</keyword>
<reference evidence="3" key="1">
    <citation type="submission" date="2016-10" db="EMBL/GenBank/DDBJ databases">
        <authorList>
            <person name="Varghese N."/>
            <person name="Submissions S."/>
        </authorList>
    </citation>
    <scope>NUCLEOTIDE SEQUENCE [LARGE SCALE GENOMIC DNA]</scope>
    <source>
        <strain evidence="3">DSM 17044</strain>
    </source>
</reference>
<proteinExistence type="predicted"/>
<feature type="region of interest" description="Disordered" evidence="1">
    <location>
        <begin position="1"/>
        <end position="22"/>
    </location>
</feature>
<dbReference type="EMBL" id="FOAP01000040">
    <property type="protein sequence ID" value="SEN35536.1"/>
    <property type="molecule type" value="Genomic_DNA"/>
</dbReference>
<sequence length="233" mass="25227">MIALPRGGATSRTAPFHSGWERGAENSDAVSVWQTPHARQAAASPLLGRGRAIRYGYHSSATIKLGLLKGAAPMDGARGMARRAEGGMPRGLADERRAECRADWLASRGHPEAIGAPFRRVHAVFPCSTVGRVRARETLRGTARKGARKAGARALIRRAPGTSAAPFSRRAFWEPWHVRWVHEGRVERTRAPGAFRAPDSGAGGLACLLLWEPTWEVPPPCSDRSPQVLRSPP</sequence>
<evidence type="ECO:0000313" key="2">
    <source>
        <dbReference type="EMBL" id="SEN35536.1"/>
    </source>
</evidence>
<dbReference type="Proteomes" id="UP000182719">
    <property type="component" value="Unassembled WGS sequence"/>
</dbReference>
<accession>A0A1H8FUZ7</accession>
<name>A0A1H8FUZ7_STIAU</name>